<feature type="domain" description="Methyltransferase type 11" evidence="1">
    <location>
        <begin position="54"/>
        <end position="148"/>
    </location>
</feature>
<evidence type="ECO:0000259" key="1">
    <source>
        <dbReference type="Pfam" id="PF08241"/>
    </source>
</evidence>
<reference evidence="2 3" key="1">
    <citation type="submission" date="2015-11" db="EMBL/GenBank/DDBJ databases">
        <title>Genomic analysis of 38 Legionella species identifies large and diverse effector repertoires.</title>
        <authorList>
            <person name="Burstein D."/>
            <person name="Amaro F."/>
            <person name="Zusman T."/>
            <person name="Lifshitz Z."/>
            <person name="Cohen O."/>
            <person name="Gilbert J.A."/>
            <person name="Pupko T."/>
            <person name="Shuman H.A."/>
            <person name="Segal G."/>
        </authorList>
    </citation>
    <scope>NUCLEOTIDE SEQUENCE [LARGE SCALE GENOMIC DNA]</scope>
    <source>
        <strain evidence="2 3">Mt.St.Helens-4</strain>
    </source>
</reference>
<dbReference type="InterPro" id="IPR029063">
    <property type="entry name" value="SAM-dependent_MTases_sf"/>
</dbReference>
<protein>
    <submittedName>
        <fullName evidence="2">Methyltransferase</fullName>
        <ecNumber evidence="2">2.1.1.17</ecNumber>
    </submittedName>
</protein>
<sequence length="229" mass="26749">MHPEDPEWVQYKAKFSEYYHAANYSKSLQTRAMEASHKLLEKYYSSAMHFDKVLEIGAGTGEHIKYIRHRYSQYIISDIDENVLHTAKERINIPHSKVSFEIQKGGELSYSDRTFDRIIACHVLEHIYMPHLVLKEWSRVLKPNGILSILIPTDPGLAWRLGRYFGARKVAYANGLAYDYIMAREHVNSCNNLIALLRHYFPNSKEAWWPFSIPSIDLNLFFAFHAKKI</sequence>
<dbReference type="OrthoDB" id="9760689at2"/>
<evidence type="ECO:0000313" key="2">
    <source>
        <dbReference type="EMBL" id="KTD58725.1"/>
    </source>
</evidence>
<gene>
    <name evidence="2" type="ORF">Lsai_1332</name>
</gene>
<dbReference type="AlphaFoldDB" id="A0A0W0YPF0"/>
<dbReference type="InterPro" id="IPR013216">
    <property type="entry name" value="Methyltransf_11"/>
</dbReference>
<dbReference type="SUPFAM" id="SSF53335">
    <property type="entry name" value="S-adenosyl-L-methionine-dependent methyltransferases"/>
    <property type="match status" value="1"/>
</dbReference>
<dbReference type="CDD" id="cd02440">
    <property type="entry name" value="AdoMet_MTases"/>
    <property type="match status" value="1"/>
</dbReference>
<organism evidence="2 3">
    <name type="scientific">Legionella sainthelensi</name>
    <dbReference type="NCBI Taxonomy" id="28087"/>
    <lineage>
        <taxon>Bacteria</taxon>
        <taxon>Pseudomonadati</taxon>
        <taxon>Pseudomonadota</taxon>
        <taxon>Gammaproteobacteria</taxon>
        <taxon>Legionellales</taxon>
        <taxon>Legionellaceae</taxon>
        <taxon>Legionella</taxon>
    </lineage>
</organism>
<dbReference type="eggNOG" id="COG0500">
    <property type="taxonomic scope" value="Bacteria"/>
</dbReference>
<name>A0A0W0YPF0_9GAMM</name>
<dbReference type="EC" id="2.1.1.17" evidence="2"/>
<proteinExistence type="predicted"/>
<dbReference type="Gene3D" id="3.40.50.150">
    <property type="entry name" value="Vaccinia Virus protein VP39"/>
    <property type="match status" value="1"/>
</dbReference>
<dbReference type="GO" id="GO:0032259">
    <property type="term" value="P:methylation"/>
    <property type="evidence" value="ECO:0007669"/>
    <property type="project" value="UniProtKB-KW"/>
</dbReference>
<dbReference type="PANTHER" id="PTHR43861">
    <property type="entry name" value="TRANS-ACONITATE 2-METHYLTRANSFERASE-RELATED"/>
    <property type="match status" value="1"/>
</dbReference>
<evidence type="ECO:0000313" key="3">
    <source>
        <dbReference type="Proteomes" id="UP000054621"/>
    </source>
</evidence>
<keyword evidence="2" id="KW-0489">Methyltransferase</keyword>
<dbReference type="RefSeq" id="WP_027272232.1">
    <property type="nucleotide sequence ID" value="NZ_CAAAJE010000035.1"/>
</dbReference>
<comment type="caution">
    <text evidence="2">The sequence shown here is derived from an EMBL/GenBank/DDBJ whole genome shotgun (WGS) entry which is preliminary data.</text>
</comment>
<keyword evidence="2" id="KW-0808">Transferase</keyword>
<dbReference type="GO" id="GO:0004608">
    <property type="term" value="F:phosphatidylethanolamine N-methyltransferase activity"/>
    <property type="evidence" value="ECO:0007669"/>
    <property type="project" value="UniProtKB-EC"/>
</dbReference>
<accession>A0A0W0YPF0</accession>
<dbReference type="PATRIC" id="fig|28087.4.peg.1423"/>
<dbReference type="EMBL" id="LNYV01000013">
    <property type="protein sequence ID" value="KTD58725.1"/>
    <property type="molecule type" value="Genomic_DNA"/>
</dbReference>
<dbReference type="Pfam" id="PF08241">
    <property type="entry name" value="Methyltransf_11"/>
    <property type="match status" value="1"/>
</dbReference>
<dbReference type="STRING" id="28087.Lsai_1332"/>
<dbReference type="Proteomes" id="UP000054621">
    <property type="component" value="Unassembled WGS sequence"/>
</dbReference>